<dbReference type="GO" id="GO:0004198">
    <property type="term" value="F:calcium-dependent cysteine-type endopeptidase activity"/>
    <property type="evidence" value="ECO:0007669"/>
    <property type="project" value="InterPro"/>
</dbReference>
<dbReference type="FunFam" id="2.60.120.380:FF:000006">
    <property type="entry name" value="Calpain 10"/>
    <property type="match status" value="1"/>
</dbReference>
<dbReference type="PANTHER" id="PTHR10183:SF30">
    <property type="entry name" value="CALPAIN-10"/>
    <property type="match status" value="1"/>
</dbReference>
<evidence type="ECO:0000256" key="5">
    <source>
        <dbReference type="PIRSR" id="PIRSR622684-1"/>
    </source>
</evidence>
<dbReference type="GO" id="GO:0005737">
    <property type="term" value="C:cytoplasm"/>
    <property type="evidence" value="ECO:0007669"/>
    <property type="project" value="TreeGrafter"/>
</dbReference>
<feature type="domain" description="Calpain catalytic" evidence="7">
    <location>
        <begin position="13"/>
        <end position="322"/>
    </location>
</feature>
<dbReference type="InterPro" id="IPR038765">
    <property type="entry name" value="Papain-like_cys_pep_sf"/>
</dbReference>
<evidence type="ECO:0000313" key="8">
    <source>
        <dbReference type="EMBL" id="KAG7457063.1"/>
    </source>
</evidence>
<name>A0A9D3SVU8_MEGAT</name>
<evidence type="ECO:0000313" key="9">
    <source>
        <dbReference type="Proteomes" id="UP001046870"/>
    </source>
</evidence>
<dbReference type="InterPro" id="IPR036213">
    <property type="entry name" value="Calpain_III_sf"/>
</dbReference>
<dbReference type="Gene3D" id="3.90.70.10">
    <property type="entry name" value="Cysteine proteinases"/>
    <property type="match status" value="1"/>
</dbReference>
<dbReference type="InterPro" id="IPR022683">
    <property type="entry name" value="Calpain_III"/>
</dbReference>
<dbReference type="SUPFAM" id="SSF49758">
    <property type="entry name" value="Calpain large subunit, middle domain (domain III)"/>
    <property type="match status" value="2"/>
</dbReference>
<keyword evidence="2 6" id="KW-0645">Protease</keyword>
<dbReference type="PANTHER" id="PTHR10183">
    <property type="entry name" value="CALPAIN"/>
    <property type="match status" value="1"/>
</dbReference>
<dbReference type="Pfam" id="PF01067">
    <property type="entry name" value="Calpain_III"/>
    <property type="match status" value="2"/>
</dbReference>
<comment type="similarity">
    <text evidence="1">Belongs to the peptidase C2 family.</text>
</comment>
<keyword evidence="4 6" id="KW-0788">Thiol protease</keyword>
<dbReference type="SMART" id="SM00230">
    <property type="entry name" value="CysPc"/>
    <property type="match status" value="1"/>
</dbReference>
<organism evidence="8 9">
    <name type="scientific">Megalops atlanticus</name>
    <name type="common">Tarpon</name>
    <name type="synonym">Clupea gigantea</name>
    <dbReference type="NCBI Taxonomy" id="7932"/>
    <lineage>
        <taxon>Eukaryota</taxon>
        <taxon>Metazoa</taxon>
        <taxon>Chordata</taxon>
        <taxon>Craniata</taxon>
        <taxon>Vertebrata</taxon>
        <taxon>Euteleostomi</taxon>
        <taxon>Actinopterygii</taxon>
        <taxon>Neopterygii</taxon>
        <taxon>Teleostei</taxon>
        <taxon>Elopiformes</taxon>
        <taxon>Megalopidae</taxon>
        <taxon>Megalops</taxon>
    </lineage>
</organism>
<evidence type="ECO:0000256" key="4">
    <source>
        <dbReference type="ARBA" id="ARBA00022807"/>
    </source>
</evidence>
<feature type="active site" evidence="5 6">
    <location>
        <position position="239"/>
    </location>
</feature>
<dbReference type="InterPro" id="IPR022682">
    <property type="entry name" value="Calpain_domain_III"/>
</dbReference>
<dbReference type="InterPro" id="IPR022684">
    <property type="entry name" value="Calpain_cysteine_protease"/>
</dbReference>
<dbReference type="CDD" id="cd00044">
    <property type="entry name" value="CysPc"/>
    <property type="match status" value="1"/>
</dbReference>
<keyword evidence="9" id="KW-1185">Reference proteome</keyword>
<evidence type="ECO:0000256" key="3">
    <source>
        <dbReference type="ARBA" id="ARBA00022801"/>
    </source>
</evidence>
<dbReference type="SUPFAM" id="SSF54001">
    <property type="entry name" value="Cysteine proteinases"/>
    <property type="match status" value="1"/>
</dbReference>
<reference evidence="8" key="1">
    <citation type="submission" date="2021-01" db="EMBL/GenBank/DDBJ databases">
        <authorList>
            <person name="Zahm M."/>
            <person name="Roques C."/>
            <person name="Cabau C."/>
            <person name="Klopp C."/>
            <person name="Donnadieu C."/>
            <person name="Jouanno E."/>
            <person name="Lampietro C."/>
            <person name="Louis A."/>
            <person name="Herpin A."/>
            <person name="Echchiki A."/>
            <person name="Berthelot C."/>
            <person name="Parey E."/>
            <person name="Roest-Crollius H."/>
            <person name="Braasch I."/>
            <person name="Postlethwait J."/>
            <person name="Bobe J."/>
            <person name="Montfort J."/>
            <person name="Bouchez O."/>
            <person name="Begum T."/>
            <person name="Mejri S."/>
            <person name="Adams A."/>
            <person name="Chen W.-J."/>
            <person name="Guiguen Y."/>
        </authorList>
    </citation>
    <scope>NUCLEOTIDE SEQUENCE</scope>
    <source>
        <strain evidence="8">YG-15Mar2019-1</strain>
        <tissue evidence="8">Brain</tissue>
    </source>
</reference>
<protein>
    <recommendedName>
        <fullName evidence="7">Calpain catalytic domain-containing protein</fullName>
    </recommendedName>
</protein>
<evidence type="ECO:0000256" key="1">
    <source>
        <dbReference type="ARBA" id="ARBA00007623"/>
    </source>
</evidence>
<dbReference type="PRINTS" id="PR00704">
    <property type="entry name" value="CALPAIN"/>
</dbReference>
<proteinExistence type="inferred from homology"/>
<comment type="caution">
    <text evidence="8">The sequence shown here is derived from an EMBL/GenBank/DDBJ whole genome shotgun (WGS) entry which is preliminary data.</text>
</comment>
<feature type="active site" evidence="5 6">
    <location>
        <position position="73"/>
    </location>
</feature>
<dbReference type="InterPro" id="IPR000169">
    <property type="entry name" value="Pept_cys_AS"/>
</dbReference>
<dbReference type="OrthoDB" id="167576at2759"/>
<gene>
    <name evidence="8" type="ORF">MATL_G00242610</name>
</gene>
<keyword evidence="3 6" id="KW-0378">Hydrolase</keyword>
<dbReference type="Gene3D" id="2.60.120.380">
    <property type="match status" value="2"/>
</dbReference>
<sequence length="662" mass="74305">MEEMEEDAKHKKLFEDADFPPKDCSLFSDYASPISKFQGDITWMRPQEICQSPKMFPESPMEGYAKQGLLGDCWFLCACTMLLKNNHLMNKVLPAGQPQWSEPGYEGRFAFRFWQLGCWVDVEVDDQLPCIGSKLCFSHCQSPSAFWVPLLEKAYAKLHGSYEHLWAGQVSEALVDLTGGLAERWSLKDSGKEEDQYGGIGKPKRKLDLSSLQEVRDRGTVSCSMHSSSGGAQEVGQYHALSVMEWTDVRTERGGNVRLLRIRNPWGRRCWEGGWRESGDGWSQLETGCSQDLLSRTQEGEFWVEEAELLKEFDEVTVGYPASDQGFLQSIYTGKELPHSQQIRGCWIKGHSAGGCRNNSSFGSNPKFWLRMSEPGEVLVSLLQHRGWRQTANSQRCRGIENPLEGSSEPHLRYQAIGLHMWKVEKKHFNLAQTLNRSPCASTHCHAYEREVTLHGHLSEGYHLLIPNTFLQGAEASFLLRVFSSAPVSLSALKAPVPPEMAVPVGEWETSHSHGKWIPGRSAGGSRNFPSHRTNPHIPFTVSYESGEPNVRIALRQHCPAKALQPIGFHVYQVPKGAAHPQIAQDQEPRVSCVPHCYAPEVTLHCSLPPGAYVIVPSTYQPDCKGHFSLTVARKIHRKVMKSQEALGRVIQEVSNISVMQR</sequence>
<dbReference type="AlphaFoldDB" id="A0A9D3SVU8"/>
<accession>A0A9D3SVU8</accession>
<evidence type="ECO:0000259" key="7">
    <source>
        <dbReference type="PROSITE" id="PS50203"/>
    </source>
</evidence>
<evidence type="ECO:0000256" key="2">
    <source>
        <dbReference type="ARBA" id="ARBA00022670"/>
    </source>
</evidence>
<dbReference type="PROSITE" id="PS50203">
    <property type="entry name" value="CALPAIN_CAT"/>
    <property type="match status" value="1"/>
</dbReference>
<dbReference type="SMART" id="SM00720">
    <property type="entry name" value="calpain_III"/>
    <property type="match status" value="2"/>
</dbReference>
<feature type="active site" evidence="5 6">
    <location>
        <position position="264"/>
    </location>
</feature>
<dbReference type="PROSITE" id="PS00139">
    <property type="entry name" value="THIOL_PROTEASE_CYS"/>
    <property type="match status" value="1"/>
</dbReference>
<dbReference type="Pfam" id="PF00648">
    <property type="entry name" value="Peptidase_C2"/>
    <property type="match status" value="1"/>
</dbReference>
<dbReference type="Proteomes" id="UP001046870">
    <property type="component" value="Chromosome 22"/>
</dbReference>
<dbReference type="EMBL" id="JAFDVH010000022">
    <property type="protein sequence ID" value="KAG7457063.1"/>
    <property type="molecule type" value="Genomic_DNA"/>
</dbReference>
<dbReference type="InterPro" id="IPR001300">
    <property type="entry name" value="Peptidase_C2_calpain_cat"/>
</dbReference>
<dbReference type="GO" id="GO:0006508">
    <property type="term" value="P:proteolysis"/>
    <property type="evidence" value="ECO:0007669"/>
    <property type="project" value="UniProtKB-KW"/>
</dbReference>
<evidence type="ECO:0000256" key="6">
    <source>
        <dbReference type="PROSITE-ProRule" id="PRU00239"/>
    </source>
</evidence>